<reference evidence="2" key="1">
    <citation type="journal article" date="2023" name="Nat. Plants">
        <title>Single-cell RNA sequencing provides a high-resolution roadmap for understanding the multicellular compartmentation of specialized metabolism.</title>
        <authorList>
            <person name="Sun S."/>
            <person name="Shen X."/>
            <person name="Li Y."/>
            <person name="Li Y."/>
            <person name="Wang S."/>
            <person name="Li R."/>
            <person name="Zhang H."/>
            <person name="Shen G."/>
            <person name="Guo B."/>
            <person name="Wei J."/>
            <person name="Xu J."/>
            <person name="St-Pierre B."/>
            <person name="Chen S."/>
            <person name="Sun C."/>
        </authorList>
    </citation>
    <scope>NUCLEOTIDE SEQUENCE [LARGE SCALE GENOMIC DNA]</scope>
</reference>
<comment type="caution">
    <text evidence="1">The sequence shown here is derived from an EMBL/GenBank/DDBJ whole genome shotgun (WGS) entry which is preliminary data.</text>
</comment>
<gene>
    <name evidence="1" type="ORF">M9H77_01228</name>
</gene>
<organism evidence="1 2">
    <name type="scientific">Catharanthus roseus</name>
    <name type="common">Madagascar periwinkle</name>
    <name type="synonym">Vinca rosea</name>
    <dbReference type="NCBI Taxonomy" id="4058"/>
    <lineage>
        <taxon>Eukaryota</taxon>
        <taxon>Viridiplantae</taxon>
        <taxon>Streptophyta</taxon>
        <taxon>Embryophyta</taxon>
        <taxon>Tracheophyta</taxon>
        <taxon>Spermatophyta</taxon>
        <taxon>Magnoliopsida</taxon>
        <taxon>eudicotyledons</taxon>
        <taxon>Gunneridae</taxon>
        <taxon>Pentapetalae</taxon>
        <taxon>asterids</taxon>
        <taxon>lamiids</taxon>
        <taxon>Gentianales</taxon>
        <taxon>Apocynaceae</taxon>
        <taxon>Rauvolfioideae</taxon>
        <taxon>Vinceae</taxon>
        <taxon>Catharanthinae</taxon>
        <taxon>Catharanthus</taxon>
    </lineage>
</organism>
<evidence type="ECO:0000313" key="1">
    <source>
        <dbReference type="EMBL" id="KAI5680001.1"/>
    </source>
</evidence>
<dbReference type="Proteomes" id="UP001060085">
    <property type="component" value="Linkage Group LG01"/>
</dbReference>
<proteinExistence type="predicted"/>
<sequence>MHLNTSKNLAGTWNIDAPGPSGLWIQQEFSAGILTDGILYPANVNYNVSVQTGEEFSKEFLQDRATSRIVSAIPSTELSYEKRIGNHGNQNRQVAYEELTRLLGLARMDSQCSSDMSEFASAKGSMTEIENGSHINHIYGNHKSDDARGHGSKQFSCDMQNDPPISEPSGPPLHESESSQSLQSSGFGGSDHSQSGKVKFLCSFGGKILPRPSDGKLRYVGGHTRILSIGKNTSLAEFMKKTSGMCNQPYAIKYQLPGEDLDALISVASDEDLQNMIEEYYGLERLGGSQRLRIFLIPLCESDDSCAVDPNAIQQSSREYQYVAAVNGVVGVDPSPPKNCSSQPLTGEANHFLLNVDKVASFEKDSFTSPHEHQMIERAAVPCASSNTNEPQNFIQSPHPLSSISPVLAPQRDLKNDNPPFPRCESSDVITGSPILFDTTELPLESSSRSNSVNFYNNQRIENLTSVPNHIQEDSVLQSSSPSELLLRSHDPGINLMASSLFEQRNTSVENCSFSVPVPLERIFTSEEPLSHPDAPRNKFFVSHDSIGPHYGMSHVLSDSRLQDYGRRSPYCSQEGTSPSSPLHFPTTHLPIQEQVARLQEKQPKVQQNVSFMTPQFQVKVPNVEPTVSSMGMGSGHPPIGSQSLSGTRYVKNNVTANDKKFQPVVEDPKSKELLMENHEENCTSSLMMKDYDGLCLSNGNEFWEGKPPEPLCHSSFSMSEMGLQVSSGVVPSPLPIDFKPSISTVVEHAQSHQMEKELNKILRDESKSSWNANLEANREVESSKGLLPDESFFHGLQFEIPNGPASHEPAIQRPTMMHMDAGEVTRISARSHQPITVDEAGPNLILHDSAYVKKPIENATFGEGIFILGDQFDHDMDRKNKRLDHSECSKEKEKLRDVTQRKLLEPKGEEPPAIVKGLNSVISTGAESSTEGIRHHPIDAVSAEVPRNNATEVTSAVQDIISEDTDFNDDNKDEFLTDAMIAEMEADMYGLQIIRNADLEELRELGSGTYGTVYHAKWRGTDVAIKRIKKTCFSGRSSEQERLTNDFWREAQILSNLHHPNVVAFYGVVPDGAGGTLATVTEFMANGSLRNVLLKKDRSLDYHKKLMITMDAAFGMEYLHSKSIVHFDLKCDNLLVSLRDPQRPVCKVGDFGLSRIKRNTLVSGGVRGTLPWMAPELLNGSSSRVSEKVDVFSFGITMWEILTEEEPYANMHCGAIIGGIVKNTLRPPLPDHCDPEWKKLMEQCWSSDPPARPSFTEITKRLRSISASLRPRAIPV</sequence>
<accession>A0ACC0C510</accession>
<keyword evidence="2" id="KW-1185">Reference proteome</keyword>
<protein>
    <submittedName>
        <fullName evidence="1">Uncharacterized protein</fullName>
    </submittedName>
</protein>
<evidence type="ECO:0000313" key="2">
    <source>
        <dbReference type="Proteomes" id="UP001060085"/>
    </source>
</evidence>
<dbReference type="EMBL" id="CM044701">
    <property type="protein sequence ID" value="KAI5680001.1"/>
    <property type="molecule type" value="Genomic_DNA"/>
</dbReference>
<name>A0ACC0C510_CATRO</name>